<evidence type="ECO:0000256" key="1">
    <source>
        <dbReference type="ARBA" id="ARBA00001946"/>
    </source>
</evidence>
<organism evidence="6 7">
    <name type="scientific">Alkalicoccobacillus gibsonii</name>
    <dbReference type="NCBI Taxonomy" id="79881"/>
    <lineage>
        <taxon>Bacteria</taxon>
        <taxon>Bacillati</taxon>
        <taxon>Bacillota</taxon>
        <taxon>Bacilli</taxon>
        <taxon>Bacillales</taxon>
        <taxon>Bacillaceae</taxon>
        <taxon>Alkalicoccobacillus</taxon>
    </lineage>
</organism>
<dbReference type="EC" id="3.6.-.-" evidence="6"/>
<evidence type="ECO:0000256" key="3">
    <source>
        <dbReference type="ARBA" id="ARBA00022842"/>
    </source>
</evidence>
<dbReference type="Pfam" id="PF00293">
    <property type="entry name" value="NUDIX"/>
    <property type="match status" value="1"/>
</dbReference>
<comment type="cofactor">
    <cofactor evidence="1">
        <name>Mg(2+)</name>
        <dbReference type="ChEBI" id="CHEBI:18420"/>
    </cofactor>
</comment>
<dbReference type="InterPro" id="IPR015797">
    <property type="entry name" value="NUDIX_hydrolase-like_dom_sf"/>
</dbReference>
<keyword evidence="7" id="KW-1185">Reference proteome</keyword>
<dbReference type="InterPro" id="IPR020476">
    <property type="entry name" value="Nudix_hydrolase"/>
</dbReference>
<comment type="similarity">
    <text evidence="4">Belongs to the Nudix hydrolase family.</text>
</comment>
<keyword evidence="3" id="KW-0460">Magnesium</keyword>
<keyword evidence="2 4" id="KW-0378">Hydrolase</keyword>
<dbReference type="EMBL" id="JBCITK010000001">
    <property type="protein sequence ID" value="MEN0642712.1"/>
    <property type="molecule type" value="Genomic_DNA"/>
</dbReference>
<comment type="caution">
    <text evidence="6">The sequence shown here is derived from an EMBL/GenBank/DDBJ whole genome shotgun (WGS) entry which is preliminary data.</text>
</comment>
<dbReference type="InterPro" id="IPR000086">
    <property type="entry name" value="NUDIX_hydrolase_dom"/>
</dbReference>
<dbReference type="GO" id="GO:0016787">
    <property type="term" value="F:hydrolase activity"/>
    <property type="evidence" value="ECO:0007669"/>
    <property type="project" value="UniProtKB-KW"/>
</dbReference>
<dbReference type="PANTHER" id="PTHR43046:SF12">
    <property type="entry name" value="GDP-MANNOSE MANNOSYL HYDROLASE"/>
    <property type="match status" value="1"/>
</dbReference>
<dbReference type="RefSeq" id="WP_203090439.1">
    <property type="nucleotide sequence ID" value="NZ_JAEUZA010000005.1"/>
</dbReference>
<dbReference type="InterPro" id="IPR020084">
    <property type="entry name" value="NUDIX_hydrolase_CS"/>
</dbReference>
<dbReference type="PRINTS" id="PR00502">
    <property type="entry name" value="NUDIXFAMILY"/>
</dbReference>
<dbReference type="PROSITE" id="PS00893">
    <property type="entry name" value="NUDIX_BOX"/>
    <property type="match status" value="1"/>
</dbReference>
<evidence type="ECO:0000256" key="4">
    <source>
        <dbReference type="RuleBase" id="RU003476"/>
    </source>
</evidence>
<protein>
    <submittedName>
        <fullName evidence="6">NUDIX hydrolase</fullName>
        <ecNumber evidence="6">3.6.-.-</ecNumber>
    </submittedName>
</protein>
<dbReference type="PROSITE" id="PS51462">
    <property type="entry name" value="NUDIX"/>
    <property type="match status" value="1"/>
</dbReference>
<dbReference type="SUPFAM" id="SSF55811">
    <property type="entry name" value="Nudix"/>
    <property type="match status" value="1"/>
</dbReference>
<accession>A0ABU9VFN4</accession>
<dbReference type="PANTHER" id="PTHR43046">
    <property type="entry name" value="GDP-MANNOSE MANNOSYL HYDROLASE"/>
    <property type="match status" value="1"/>
</dbReference>
<evidence type="ECO:0000256" key="2">
    <source>
        <dbReference type="ARBA" id="ARBA00022801"/>
    </source>
</evidence>
<dbReference type="Gene3D" id="3.90.79.10">
    <property type="entry name" value="Nucleoside Triphosphate Pyrophosphohydrolase"/>
    <property type="match status" value="1"/>
</dbReference>
<name>A0ABU9VFN4_9BACI</name>
<proteinExistence type="inferred from homology"/>
<reference evidence="6 7" key="1">
    <citation type="submission" date="2024-03" db="EMBL/GenBank/DDBJ databases">
        <title>Bacilli Hybrid Assemblies.</title>
        <authorList>
            <person name="Kovac J."/>
        </authorList>
    </citation>
    <scope>NUCLEOTIDE SEQUENCE [LARGE SCALE GENOMIC DNA]</scope>
    <source>
        <strain evidence="6 7">FSL R7-0666</strain>
    </source>
</reference>
<gene>
    <name evidence="6" type="ORF">MKY91_06005</name>
</gene>
<dbReference type="Proteomes" id="UP001418796">
    <property type="component" value="Unassembled WGS sequence"/>
</dbReference>
<feature type="domain" description="Nudix hydrolase" evidence="5">
    <location>
        <begin position="2"/>
        <end position="132"/>
    </location>
</feature>
<evidence type="ECO:0000313" key="6">
    <source>
        <dbReference type="EMBL" id="MEN0642712.1"/>
    </source>
</evidence>
<sequence>MKRVDVASAIIYDRDGRILLVENKKEAKTYWSTPGGAVEPGETIKEAVIREVFEETGYHVQVGELHSVRERTFQERGQHAIIFTFFAEIIGGSLQNKDPDQDIIDIQWMDDVSASQCMSKLYKALRLDRKHGVFTPFYQLDS</sequence>
<evidence type="ECO:0000313" key="7">
    <source>
        <dbReference type="Proteomes" id="UP001418796"/>
    </source>
</evidence>
<evidence type="ECO:0000259" key="5">
    <source>
        <dbReference type="PROSITE" id="PS51462"/>
    </source>
</evidence>